<dbReference type="AlphaFoldDB" id="A0AAD7T5V5"/>
<dbReference type="Proteomes" id="UP001221898">
    <property type="component" value="Unassembled WGS sequence"/>
</dbReference>
<accession>A0AAD7T5V5</accession>
<name>A0AAD7T5V5_9TELE</name>
<evidence type="ECO:0000256" key="1">
    <source>
        <dbReference type="SAM" id="MobiDB-lite"/>
    </source>
</evidence>
<gene>
    <name evidence="2" type="ORF">AAFF_G00024180</name>
</gene>
<reference evidence="2" key="1">
    <citation type="journal article" date="2023" name="Science">
        <title>Genome structures resolve the early diversification of teleost fishes.</title>
        <authorList>
            <person name="Parey E."/>
            <person name="Louis A."/>
            <person name="Montfort J."/>
            <person name="Bouchez O."/>
            <person name="Roques C."/>
            <person name="Iampietro C."/>
            <person name="Lluch J."/>
            <person name="Castinel A."/>
            <person name="Donnadieu C."/>
            <person name="Desvignes T."/>
            <person name="Floi Bucao C."/>
            <person name="Jouanno E."/>
            <person name="Wen M."/>
            <person name="Mejri S."/>
            <person name="Dirks R."/>
            <person name="Jansen H."/>
            <person name="Henkel C."/>
            <person name="Chen W.J."/>
            <person name="Zahm M."/>
            <person name="Cabau C."/>
            <person name="Klopp C."/>
            <person name="Thompson A.W."/>
            <person name="Robinson-Rechavi M."/>
            <person name="Braasch I."/>
            <person name="Lecointre G."/>
            <person name="Bobe J."/>
            <person name="Postlethwait J.H."/>
            <person name="Berthelot C."/>
            <person name="Roest Crollius H."/>
            <person name="Guiguen Y."/>
        </authorList>
    </citation>
    <scope>NUCLEOTIDE SEQUENCE</scope>
    <source>
        <strain evidence="2">NC1722</strain>
    </source>
</reference>
<feature type="compositionally biased region" description="Basic and acidic residues" evidence="1">
    <location>
        <begin position="48"/>
        <end position="67"/>
    </location>
</feature>
<dbReference type="EMBL" id="JAINUG010000011">
    <property type="protein sequence ID" value="KAJ8414895.1"/>
    <property type="molecule type" value="Genomic_DNA"/>
</dbReference>
<keyword evidence="3" id="KW-1185">Reference proteome</keyword>
<comment type="caution">
    <text evidence="2">The sequence shown here is derived from an EMBL/GenBank/DDBJ whole genome shotgun (WGS) entry which is preliminary data.</text>
</comment>
<proteinExistence type="predicted"/>
<protein>
    <submittedName>
        <fullName evidence="2">Uncharacterized protein</fullName>
    </submittedName>
</protein>
<evidence type="ECO:0000313" key="2">
    <source>
        <dbReference type="EMBL" id="KAJ8414895.1"/>
    </source>
</evidence>
<evidence type="ECO:0000313" key="3">
    <source>
        <dbReference type="Proteomes" id="UP001221898"/>
    </source>
</evidence>
<organism evidence="2 3">
    <name type="scientific">Aldrovandia affinis</name>
    <dbReference type="NCBI Taxonomy" id="143900"/>
    <lineage>
        <taxon>Eukaryota</taxon>
        <taxon>Metazoa</taxon>
        <taxon>Chordata</taxon>
        <taxon>Craniata</taxon>
        <taxon>Vertebrata</taxon>
        <taxon>Euteleostomi</taxon>
        <taxon>Actinopterygii</taxon>
        <taxon>Neopterygii</taxon>
        <taxon>Teleostei</taxon>
        <taxon>Notacanthiformes</taxon>
        <taxon>Halosauridae</taxon>
        <taxon>Aldrovandia</taxon>
    </lineage>
</organism>
<sequence>MDCFLCALPFEAKKLVGQHVPTDPGDMVALVQWVKATREMLNPCSERPAWDRPRAARVSPELHRTTLDDSTTNCPPHSSVRALATLPVEPPEDVPIPTSPRPDNSRRCLITELLGLESPSPAPPGF</sequence>
<feature type="region of interest" description="Disordered" evidence="1">
    <location>
        <begin position="45"/>
        <end position="76"/>
    </location>
</feature>